<dbReference type="InterPro" id="IPR049883">
    <property type="entry name" value="NOTCH1_EGF-like"/>
</dbReference>
<dbReference type="InterPro" id="IPR009030">
    <property type="entry name" value="Growth_fac_rcpt_cys_sf"/>
</dbReference>
<reference evidence="8" key="2">
    <citation type="submission" date="2020-05" db="UniProtKB">
        <authorList>
            <consortium name="EnsemblMetazoa"/>
        </authorList>
    </citation>
    <scope>IDENTIFICATION</scope>
    <source>
        <strain evidence="8">A-37</strain>
    </source>
</reference>
<keyword evidence="5" id="KW-0325">Glycoprotein</keyword>
<accession>A0A182MU63</accession>
<dbReference type="PROSITE" id="PS01186">
    <property type="entry name" value="EGF_2"/>
    <property type="match status" value="4"/>
</dbReference>
<keyword evidence="4 6" id="KW-1015">Disulfide bond</keyword>
<sequence length="347" mass="37712">MNSTLCVWHAIKWPPDKGTMGNVTSNAGERVPGLESIDDRSRAHGIRVSSVAEREAACGANGFSSSRRQTFRLLSGSNLHHLWTWLLAAVCDPVRTPNTVHPEQRSTVETKSLSTAGNWRHRKVDDRCLRCTSRYTGDFCDFPNPCHTAAGPRCQNGGICETTFRDGIPSFSCRCPIGYSASLCEIPEKNACDSSPCNNGGNCKLKTLDDYTCICATGYSGKHCDKQNLCASSPCRNGGTCTLSPNGHVKCICPKGFRGMYCADDIDECLKNPCENNGKCVNTHGSYQCMCEPGYTGKNCESGYIPCLPSPCQNGGTCKQSTKYSYECKCPPGKLSKRGGMGWVEKL</sequence>
<keyword evidence="2" id="KW-0732">Signal</keyword>
<dbReference type="Proteomes" id="UP000075883">
    <property type="component" value="Unassembled WGS sequence"/>
</dbReference>
<feature type="disulfide bond" evidence="6">
    <location>
        <begin position="175"/>
        <end position="184"/>
    </location>
</feature>
<reference evidence="9" key="1">
    <citation type="submission" date="2013-09" db="EMBL/GenBank/DDBJ databases">
        <title>The Genome Sequence of Anopheles culicifacies species A.</title>
        <authorList>
            <consortium name="The Broad Institute Genomics Platform"/>
            <person name="Neafsey D.E."/>
            <person name="Besansky N."/>
            <person name="Howell P."/>
            <person name="Walton C."/>
            <person name="Young S.K."/>
            <person name="Zeng Q."/>
            <person name="Gargeya S."/>
            <person name="Fitzgerald M."/>
            <person name="Haas B."/>
            <person name="Abouelleil A."/>
            <person name="Allen A.W."/>
            <person name="Alvarado L."/>
            <person name="Arachchi H.M."/>
            <person name="Berlin A.M."/>
            <person name="Chapman S.B."/>
            <person name="Gainer-Dewar J."/>
            <person name="Goldberg J."/>
            <person name="Griggs A."/>
            <person name="Gujja S."/>
            <person name="Hansen M."/>
            <person name="Howarth C."/>
            <person name="Imamovic A."/>
            <person name="Ireland A."/>
            <person name="Larimer J."/>
            <person name="McCowan C."/>
            <person name="Murphy C."/>
            <person name="Pearson M."/>
            <person name="Poon T.W."/>
            <person name="Priest M."/>
            <person name="Roberts A."/>
            <person name="Saif S."/>
            <person name="Shea T."/>
            <person name="Sisk P."/>
            <person name="Sykes S."/>
            <person name="Wortman J."/>
            <person name="Nusbaum C."/>
            <person name="Birren B."/>
        </authorList>
    </citation>
    <scope>NUCLEOTIDE SEQUENCE [LARGE SCALE GENOMIC DNA]</scope>
    <source>
        <strain evidence="9">A-37</strain>
    </source>
</reference>
<evidence type="ECO:0000313" key="9">
    <source>
        <dbReference type="Proteomes" id="UP000075883"/>
    </source>
</evidence>
<dbReference type="PROSITE" id="PS01187">
    <property type="entry name" value="EGF_CA"/>
    <property type="match status" value="1"/>
</dbReference>
<dbReference type="Pfam" id="PF07645">
    <property type="entry name" value="EGF_CA"/>
    <property type="match status" value="1"/>
</dbReference>
<dbReference type="FunFam" id="2.10.25.10:FF:000151">
    <property type="entry name" value="FAT atypical cadherin 4"/>
    <property type="match status" value="1"/>
</dbReference>
<evidence type="ECO:0000256" key="5">
    <source>
        <dbReference type="ARBA" id="ARBA00023180"/>
    </source>
</evidence>
<dbReference type="SUPFAM" id="SSF57196">
    <property type="entry name" value="EGF/Laminin"/>
    <property type="match status" value="3"/>
</dbReference>
<dbReference type="PROSITE" id="PS00010">
    <property type="entry name" value="ASX_HYDROXYL"/>
    <property type="match status" value="1"/>
</dbReference>
<feature type="domain" description="EGF-like" evidence="7">
    <location>
        <begin position="303"/>
        <end position="340"/>
    </location>
</feature>
<keyword evidence="1 6" id="KW-0245">EGF-like domain</keyword>
<dbReference type="EMBL" id="AXCM01003977">
    <property type="status" value="NOT_ANNOTATED_CDS"/>
    <property type="molecule type" value="Genomic_DNA"/>
</dbReference>
<dbReference type="GO" id="GO:0016318">
    <property type="term" value="P:ommatidial rotation"/>
    <property type="evidence" value="ECO:0007669"/>
    <property type="project" value="UniProtKB-ARBA"/>
</dbReference>
<feature type="domain" description="EGF-like" evidence="7">
    <location>
        <begin position="265"/>
        <end position="301"/>
    </location>
</feature>
<feature type="disulfide bond" evidence="6">
    <location>
        <begin position="215"/>
        <end position="224"/>
    </location>
</feature>
<name>A0A182MU63_9DIPT</name>
<dbReference type="SMART" id="SM00179">
    <property type="entry name" value="EGF_CA"/>
    <property type="match status" value="5"/>
</dbReference>
<dbReference type="PROSITE" id="PS50026">
    <property type="entry name" value="EGF_3"/>
    <property type="match status" value="5"/>
</dbReference>
<evidence type="ECO:0000259" key="7">
    <source>
        <dbReference type="PROSITE" id="PS50026"/>
    </source>
</evidence>
<dbReference type="PRINTS" id="PR00010">
    <property type="entry name" value="EGFBLOOD"/>
</dbReference>
<dbReference type="GO" id="GO:0007411">
    <property type="term" value="P:axon guidance"/>
    <property type="evidence" value="ECO:0007669"/>
    <property type="project" value="UniProtKB-ARBA"/>
</dbReference>
<dbReference type="GO" id="GO:0007476">
    <property type="term" value="P:imaginal disc-derived wing morphogenesis"/>
    <property type="evidence" value="ECO:0007669"/>
    <property type="project" value="UniProtKB-ARBA"/>
</dbReference>
<protein>
    <recommendedName>
        <fullName evidence="7">EGF-like domain-containing protein</fullName>
    </recommendedName>
</protein>
<dbReference type="Gene3D" id="2.10.25.10">
    <property type="entry name" value="Laminin"/>
    <property type="match status" value="5"/>
</dbReference>
<dbReference type="EnsemblMetazoa" id="ACUA026313-RA">
    <property type="protein sequence ID" value="ACUA026313-PA"/>
    <property type="gene ID" value="ACUA026313"/>
</dbReference>
<dbReference type="Pfam" id="PF00008">
    <property type="entry name" value="EGF"/>
    <property type="match status" value="3"/>
</dbReference>
<evidence type="ECO:0000256" key="6">
    <source>
        <dbReference type="PROSITE-ProRule" id="PRU00076"/>
    </source>
</evidence>
<dbReference type="FunFam" id="2.10.25.10:FF:000255">
    <property type="entry name" value="Sushi, nidogen and EGF-like domains 1"/>
    <property type="match status" value="1"/>
</dbReference>
<dbReference type="GO" id="GO:0040008">
    <property type="term" value="P:regulation of growth"/>
    <property type="evidence" value="ECO:0007669"/>
    <property type="project" value="UniProtKB-ARBA"/>
</dbReference>
<dbReference type="GO" id="GO:0005911">
    <property type="term" value="C:cell-cell junction"/>
    <property type="evidence" value="ECO:0007669"/>
    <property type="project" value="UniProtKB-ARBA"/>
</dbReference>
<dbReference type="SUPFAM" id="SSF57184">
    <property type="entry name" value="Growth factor receptor domain"/>
    <property type="match status" value="1"/>
</dbReference>
<dbReference type="GO" id="GO:0048056">
    <property type="term" value="P:R3/R4 cell differentiation"/>
    <property type="evidence" value="ECO:0007669"/>
    <property type="project" value="UniProtKB-ARBA"/>
</dbReference>
<evidence type="ECO:0000313" key="8">
    <source>
        <dbReference type="EnsemblMetazoa" id="ACUA026313-PA"/>
    </source>
</evidence>
<dbReference type="SMART" id="SM00181">
    <property type="entry name" value="EGF"/>
    <property type="match status" value="5"/>
</dbReference>
<dbReference type="GO" id="GO:0120035">
    <property type="term" value="P:regulation of plasma membrane bounded cell projection organization"/>
    <property type="evidence" value="ECO:0007669"/>
    <property type="project" value="UniProtKB-ARBA"/>
</dbReference>
<dbReference type="VEuPathDB" id="VectorBase:ACUA026313"/>
<dbReference type="STRING" id="139723.A0A182MU63"/>
<comment type="caution">
    <text evidence="6">Lacks conserved residue(s) required for the propagation of feature annotation.</text>
</comment>
<dbReference type="InterPro" id="IPR000742">
    <property type="entry name" value="EGF"/>
</dbReference>
<dbReference type="FunFam" id="2.10.25.10:FF:000890">
    <property type="entry name" value="Notch, isoform B"/>
    <property type="match status" value="1"/>
</dbReference>
<feature type="domain" description="EGF-like" evidence="7">
    <location>
        <begin position="226"/>
        <end position="263"/>
    </location>
</feature>
<dbReference type="InterPro" id="IPR018097">
    <property type="entry name" value="EGF_Ca-bd_CS"/>
</dbReference>
<dbReference type="PROSITE" id="PS00022">
    <property type="entry name" value="EGF_1"/>
    <property type="match status" value="3"/>
</dbReference>
<dbReference type="CDD" id="cd00054">
    <property type="entry name" value="EGF_CA"/>
    <property type="match status" value="3"/>
</dbReference>
<feature type="domain" description="EGF-like" evidence="7">
    <location>
        <begin position="142"/>
        <end position="185"/>
    </location>
</feature>
<organism evidence="8 9">
    <name type="scientific">Anopheles culicifacies</name>
    <dbReference type="NCBI Taxonomy" id="139723"/>
    <lineage>
        <taxon>Eukaryota</taxon>
        <taxon>Metazoa</taxon>
        <taxon>Ecdysozoa</taxon>
        <taxon>Arthropoda</taxon>
        <taxon>Hexapoda</taxon>
        <taxon>Insecta</taxon>
        <taxon>Pterygota</taxon>
        <taxon>Neoptera</taxon>
        <taxon>Endopterygota</taxon>
        <taxon>Diptera</taxon>
        <taxon>Nematocera</taxon>
        <taxon>Culicoidea</taxon>
        <taxon>Culicidae</taxon>
        <taxon>Anophelinae</taxon>
        <taxon>Anopheles</taxon>
        <taxon>culicifacies species complex</taxon>
    </lineage>
</organism>
<dbReference type="GO" id="GO:0005509">
    <property type="term" value="F:calcium ion binding"/>
    <property type="evidence" value="ECO:0007669"/>
    <property type="project" value="InterPro"/>
</dbReference>
<keyword evidence="9" id="KW-1185">Reference proteome</keyword>
<feature type="domain" description="EGF-like" evidence="7">
    <location>
        <begin position="188"/>
        <end position="225"/>
    </location>
</feature>
<evidence type="ECO:0000256" key="1">
    <source>
        <dbReference type="ARBA" id="ARBA00022536"/>
    </source>
</evidence>
<dbReference type="PANTHER" id="PTHR24049">
    <property type="entry name" value="CRUMBS FAMILY MEMBER"/>
    <property type="match status" value="1"/>
</dbReference>
<keyword evidence="3" id="KW-0677">Repeat</keyword>
<evidence type="ECO:0000256" key="4">
    <source>
        <dbReference type="ARBA" id="ARBA00023157"/>
    </source>
</evidence>
<feature type="disulfide bond" evidence="6">
    <location>
        <begin position="291"/>
        <end position="300"/>
    </location>
</feature>
<dbReference type="FunFam" id="2.10.25.10:FF:000012">
    <property type="entry name" value="Delta-like protein"/>
    <property type="match status" value="1"/>
</dbReference>
<evidence type="ECO:0000256" key="2">
    <source>
        <dbReference type="ARBA" id="ARBA00022729"/>
    </source>
</evidence>
<dbReference type="AlphaFoldDB" id="A0A182MU63"/>
<evidence type="ECO:0000256" key="3">
    <source>
        <dbReference type="ARBA" id="ARBA00022737"/>
    </source>
</evidence>
<dbReference type="PANTHER" id="PTHR24049:SF32">
    <property type="entry name" value="EGF-LIKE DOMAIN-CONTAINING PROTEIN"/>
    <property type="match status" value="1"/>
</dbReference>
<dbReference type="InterPro" id="IPR001881">
    <property type="entry name" value="EGF-like_Ca-bd_dom"/>
</dbReference>
<proteinExistence type="predicted"/>
<dbReference type="GO" id="GO:0050769">
    <property type="term" value="P:positive regulation of neurogenesis"/>
    <property type="evidence" value="ECO:0007669"/>
    <property type="project" value="UniProtKB-ARBA"/>
</dbReference>
<dbReference type="InterPro" id="IPR051022">
    <property type="entry name" value="Notch_Cell-Fate_Det"/>
</dbReference>
<feature type="disulfide bond" evidence="6">
    <location>
        <begin position="253"/>
        <end position="262"/>
    </location>
</feature>
<dbReference type="InterPro" id="IPR000152">
    <property type="entry name" value="EGF-type_Asp/Asn_hydroxyl_site"/>
</dbReference>